<sequence length="163" mass="18463">MTKYSLIIDNEACWGCRTCEAACGQEYDFRTKFMTVTEEGPSQGDGMTDYMYRVNVCRHCDDPPCIPACPEDAITKRGDGLVILNREQCSGCQSCLEACPYGVIWFNEPDQRALKCNMCHHRVDQGLMPACADNVCLAHCIYFGDPESIQEVIERKKQKRQTK</sequence>
<accession>A0A9D6Z322</accession>
<reference evidence="6" key="1">
    <citation type="submission" date="2020-07" db="EMBL/GenBank/DDBJ databases">
        <title>Huge and variable diversity of episymbiotic CPR bacteria and DPANN archaea in groundwater ecosystems.</title>
        <authorList>
            <person name="He C.Y."/>
            <person name="Keren R."/>
            <person name="Whittaker M."/>
            <person name="Farag I.F."/>
            <person name="Doudna J."/>
            <person name="Cate J.H.D."/>
            <person name="Banfield J.F."/>
        </authorList>
    </citation>
    <scope>NUCLEOTIDE SEQUENCE</scope>
    <source>
        <strain evidence="6">NC_groundwater_1664_Pr3_B-0.1um_52_9</strain>
    </source>
</reference>
<dbReference type="GO" id="GO:0051539">
    <property type="term" value="F:4 iron, 4 sulfur cluster binding"/>
    <property type="evidence" value="ECO:0007669"/>
    <property type="project" value="UniProtKB-KW"/>
</dbReference>
<evidence type="ECO:0000313" key="7">
    <source>
        <dbReference type="Proteomes" id="UP000807825"/>
    </source>
</evidence>
<protein>
    <submittedName>
        <fullName evidence="6">4Fe-4S binding protein</fullName>
    </submittedName>
</protein>
<dbReference type="PROSITE" id="PS00198">
    <property type="entry name" value="4FE4S_FER_1"/>
    <property type="match status" value="1"/>
</dbReference>
<evidence type="ECO:0000256" key="2">
    <source>
        <dbReference type="ARBA" id="ARBA00022723"/>
    </source>
</evidence>
<dbReference type="GO" id="GO:0046872">
    <property type="term" value="F:metal ion binding"/>
    <property type="evidence" value="ECO:0007669"/>
    <property type="project" value="UniProtKB-KW"/>
</dbReference>
<feature type="domain" description="4Fe-4S ferredoxin-type" evidence="5">
    <location>
        <begin position="48"/>
        <end position="79"/>
    </location>
</feature>
<keyword evidence="2" id="KW-0479">Metal-binding</keyword>
<evidence type="ECO:0000259" key="5">
    <source>
        <dbReference type="PROSITE" id="PS51379"/>
    </source>
</evidence>
<organism evidence="6 7">
    <name type="scientific">Desulfomonile tiedjei</name>
    <dbReference type="NCBI Taxonomy" id="2358"/>
    <lineage>
        <taxon>Bacteria</taxon>
        <taxon>Pseudomonadati</taxon>
        <taxon>Thermodesulfobacteriota</taxon>
        <taxon>Desulfomonilia</taxon>
        <taxon>Desulfomonilales</taxon>
        <taxon>Desulfomonilaceae</taxon>
        <taxon>Desulfomonile</taxon>
    </lineage>
</organism>
<name>A0A9D6Z322_9BACT</name>
<dbReference type="AlphaFoldDB" id="A0A9D6Z322"/>
<dbReference type="Gene3D" id="3.30.70.20">
    <property type="match status" value="2"/>
</dbReference>
<dbReference type="SUPFAM" id="SSF54862">
    <property type="entry name" value="4Fe-4S ferredoxins"/>
    <property type="match status" value="1"/>
</dbReference>
<dbReference type="PANTHER" id="PTHR43177">
    <property type="entry name" value="PROTEIN NRFC"/>
    <property type="match status" value="1"/>
</dbReference>
<dbReference type="EMBL" id="JACRDE010000186">
    <property type="protein sequence ID" value="MBI5249162.1"/>
    <property type="molecule type" value="Genomic_DNA"/>
</dbReference>
<evidence type="ECO:0000256" key="4">
    <source>
        <dbReference type="ARBA" id="ARBA00023014"/>
    </source>
</evidence>
<dbReference type="InterPro" id="IPR017896">
    <property type="entry name" value="4Fe4S_Fe-S-bd"/>
</dbReference>
<comment type="caution">
    <text evidence="6">The sequence shown here is derived from an EMBL/GenBank/DDBJ whole genome shotgun (WGS) entry which is preliminary data.</text>
</comment>
<feature type="domain" description="4Fe-4S ferredoxin-type" evidence="5">
    <location>
        <begin position="80"/>
        <end position="109"/>
    </location>
</feature>
<dbReference type="Pfam" id="PF13247">
    <property type="entry name" value="Fer4_11"/>
    <property type="match status" value="1"/>
</dbReference>
<keyword evidence="1" id="KW-0004">4Fe-4S</keyword>
<feature type="domain" description="4Fe-4S ferredoxin-type" evidence="5">
    <location>
        <begin position="4"/>
        <end position="32"/>
    </location>
</feature>
<evidence type="ECO:0000256" key="3">
    <source>
        <dbReference type="ARBA" id="ARBA00023004"/>
    </source>
</evidence>
<dbReference type="Proteomes" id="UP000807825">
    <property type="component" value="Unassembled WGS sequence"/>
</dbReference>
<keyword evidence="4" id="KW-0411">Iron-sulfur</keyword>
<keyword evidence="3" id="KW-0408">Iron</keyword>
<dbReference type="PANTHER" id="PTHR43177:SF3">
    <property type="entry name" value="PROTEIN NRFC HOMOLOG"/>
    <property type="match status" value="1"/>
</dbReference>
<proteinExistence type="predicted"/>
<dbReference type="InterPro" id="IPR050954">
    <property type="entry name" value="ET_IronSulfur_Cluster-Binding"/>
</dbReference>
<evidence type="ECO:0000313" key="6">
    <source>
        <dbReference type="EMBL" id="MBI5249162.1"/>
    </source>
</evidence>
<gene>
    <name evidence="6" type="ORF">HY912_06680</name>
</gene>
<dbReference type="PROSITE" id="PS51379">
    <property type="entry name" value="4FE4S_FER_2"/>
    <property type="match status" value="3"/>
</dbReference>
<dbReference type="InterPro" id="IPR017900">
    <property type="entry name" value="4Fe4S_Fe_S_CS"/>
</dbReference>
<evidence type="ECO:0000256" key="1">
    <source>
        <dbReference type="ARBA" id="ARBA00022485"/>
    </source>
</evidence>